<accession>B9SJY7</accession>
<gene>
    <name evidence="1" type="ORF">RCOM_0577580</name>
</gene>
<dbReference type="EMBL" id="EQ973994">
    <property type="protein sequence ID" value="EEF36095.1"/>
    <property type="molecule type" value="Genomic_DNA"/>
</dbReference>
<proteinExistence type="predicted"/>
<evidence type="ECO:0000313" key="1">
    <source>
        <dbReference type="EMBL" id="EEF36095.1"/>
    </source>
</evidence>
<keyword evidence="2" id="KW-1185">Reference proteome</keyword>
<dbReference type="InParanoid" id="B9SJY7"/>
<reference evidence="2" key="1">
    <citation type="journal article" date="2010" name="Nat. Biotechnol.">
        <title>Draft genome sequence of the oilseed species Ricinus communis.</title>
        <authorList>
            <person name="Chan A.P."/>
            <person name="Crabtree J."/>
            <person name="Zhao Q."/>
            <person name="Lorenzi H."/>
            <person name="Orvis J."/>
            <person name="Puiu D."/>
            <person name="Melake-Berhan A."/>
            <person name="Jones K.M."/>
            <person name="Redman J."/>
            <person name="Chen G."/>
            <person name="Cahoon E.B."/>
            <person name="Gedil M."/>
            <person name="Stanke M."/>
            <person name="Haas B.J."/>
            <person name="Wortman J.R."/>
            <person name="Fraser-Liggett C.M."/>
            <person name="Ravel J."/>
            <person name="Rabinowicz P.D."/>
        </authorList>
    </citation>
    <scope>NUCLEOTIDE SEQUENCE [LARGE SCALE GENOMIC DNA]</scope>
    <source>
        <strain evidence="2">cv. Hale</strain>
    </source>
</reference>
<dbReference type="AlphaFoldDB" id="B9SJY7"/>
<organism evidence="1 2">
    <name type="scientific">Ricinus communis</name>
    <name type="common">Castor bean</name>
    <dbReference type="NCBI Taxonomy" id="3988"/>
    <lineage>
        <taxon>Eukaryota</taxon>
        <taxon>Viridiplantae</taxon>
        <taxon>Streptophyta</taxon>
        <taxon>Embryophyta</taxon>
        <taxon>Tracheophyta</taxon>
        <taxon>Spermatophyta</taxon>
        <taxon>Magnoliopsida</taxon>
        <taxon>eudicotyledons</taxon>
        <taxon>Gunneridae</taxon>
        <taxon>Pentapetalae</taxon>
        <taxon>rosids</taxon>
        <taxon>fabids</taxon>
        <taxon>Malpighiales</taxon>
        <taxon>Euphorbiaceae</taxon>
        <taxon>Acalyphoideae</taxon>
        <taxon>Acalypheae</taxon>
        <taxon>Ricinus</taxon>
    </lineage>
</organism>
<sequence length="59" mass="6554">MRVELGFVEAESEIGRRPNKGEGGLSCRLGFAVSVNSWLGWSGWDPYEPTNNKVEKTLV</sequence>
<name>B9SJY7_RICCO</name>
<dbReference type="Proteomes" id="UP000008311">
    <property type="component" value="Unassembled WGS sequence"/>
</dbReference>
<evidence type="ECO:0000313" key="2">
    <source>
        <dbReference type="Proteomes" id="UP000008311"/>
    </source>
</evidence>
<protein>
    <submittedName>
        <fullName evidence="1">Uncharacterized protein</fullName>
    </submittedName>
</protein>